<sequence length="612" mass="69846">MADPSLVRHLTHVFNACLKLSYHPSSFKHATTVILRKPGKDTYDSPRSWRPIALLPCIGKMLEKVIANRLKELVLDHSLLPNMQYGLTGRCTTKALQYLLNPIYRAWGIKKRLKATLMGLDIKGAFNHVDRIELLKALMKKGVPDWLILFVWSFLSSRSTTLKMPGSTSDKFWVNIGIPQGSPMSPILFLFFAAPIIEEASNGLFAGCTIYTFAYIDDTYLLAISKDYKTNCNTLEKVHNRIISWANGVGVSFSPEKYHVMHFKRPWSRDSNCKLMPNIPGIKKEVKDTMTILGVEVDRKLQWHTHITKVQAKVQAQMHYLKLTSGSIWGPNLKTMKQLYITKIRPIITYACGAWFIAGRDKRLCWGISRRRIAILESLQYRCLLRISGAMSGTPRKMLEKELNIDSIAVTLNRVEMAQRAISYLSLSFLAADRDVSSHAKEHSAQRAKALNTPEHKVLLRERMKISRGGEDVLPHPYDVLNRAAQDLRERAYDLVKLENGFRNKDEADTDRDWANPSIQVRAINDIARGDAGRESEKLWDDYRRRYAQKHDILMPAVYEFWGSHSFAYYMGLSRAQSTILLQCRTGIIGLNDHLFSKKAGDTMLPNRASQF</sequence>
<reference evidence="4 5" key="1">
    <citation type="submission" date="2020-01" db="EMBL/GenBank/DDBJ databases">
        <title>Identification and distribution of gene clusters putatively required for synthesis of sphingolipid metabolism inhibitors in phylogenetically diverse species of the filamentous fungus Fusarium.</title>
        <authorList>
            <person name="Kim H.-S."/>
            <person name="Busman M."/>
            <person name="Brown D.W."/>
            <person name="Divon H."/>
            <person name="Uhlig S."/>
            <person name="Proctor R.H."/>
        </authorList>
    </citation>
    <scope>NUCLEOTIDE SEQUENCE [LARGE SCALE GENOMIC DNA]</scope>
    <source>
        <strain evidence="4 5">NRRL 20459</strain>
    </source>
</reference>
<evidence type="ECO:0000313" key="4">
    <source>
        <dbReference type="EMBL" id="KAF4445653.1"/>
    </source>
</evidence>
<dbReference type="Pfam" id="PF00078">
    <property type="entry name" value="RVT_1"/>
    <property type="match status" value="1"/>
</dbReference>
<dbReference type="Proteomes" id="UP000554235">
    <property type="component" value="Unassembled WGS sequence"/>
</dbReference>
<proteinExistence type="predicted"/>
<dbReference type="AlphaFoldDB" id="A0A8H4NUB7"/>
<dbReference type="SUPFAM" id="SSF56672">
    <property type="entry name" value="DNA/RNA polymerases"/>
    <property type="match status" value="1"/>
</dbReference>
<evidence type="ECO:0000313" key="5">
    <source>
        <dbReference type="Proteomes" id="UP000554235"/>
    </source>
</evidence>
<organism evidence="4 5">
    <name type="scientific">Fusarium albosuccineum</name>
    <dbReference type="NCBI Taxonomy" id="1237068"/>
    <lineage>
        <taxon>Eukaryota</taxon>
        <taxon>Fungi</taxon>
        <taxon>Dikarya</taxon>
        <taxon>Ascomycota</taxon>
        <taxon>Pezizomycotina</taxon>
        <taxon>Sordariomycetes</taxon>
        <taxon>Hypocreomycetidae</taxon>
        <taxon>Hypocreales</taxon>
        <taxon>Nectriaceae</taxon>
        <taxon>Fusarium</taxon>
        <taxon>Fusarium decemcellulare species complex</taxon>
    </lineage>
</organism>
<dbReference type="PANTHER" id="PTHR33481:SF1">
    <property type="entry name" value="ENDONUCLEASE_EXONUCLEASE_PHOSPHATASE DOMAIN-CONTAINING PROTEIN-RELATED"/>
    <property type="match status" value="1"/>
</dbReference>
<evidence type="ECO:0000256" key="1">
    <source>
        <dbReference type="ARBA" id="ARBA00004173"/>
    </source>
</evidence>
<feature type="domain" description="Reverse transcriptase" evidence="3">
    <location>
        <begin position="16"/>
        <end position="297"/>
    </location>
</feature>
<dbReference type="InterPro" id="IPR000477">
    <property type="entry name" value="RT_dom"/>
</dbReference>
<dbReference type="CDD" id="cd01650">
    <property type="entry name" value="RT_nLTR_like"/>
    <property type="match status" value="1"/>
</dbReference>
<evidence type="ECO:0000256" key="2">
    <source>
        <dbReference type="ARBA" id="ARBA00023128"/>
    </source>
</evidence>
<dbReference type="GO" id="GO:0005739">
    <property type="term" value="C:mitochondrion"/>
    <property type="evidence" value="ECO:0007669"/>
    <property type="project" value="UniProtKB-SubCell"/>
</dbReference>
<dbReference type="InterPro" id="IPR043502">
    <property type="entry name" value="DNA/RNA_pol_sf"/>
</dbReference>
<dbReference type="PROSITE" id="PS50878">
    <property type="entry name" value="RT_POL"/>
    <property type="match status" value="1"/>
</dbReference>
<comment type="caution">
    <text evidence="4">The sequence shown here is derived from an EMBL/GenBank/DDBJ whole genome shotgun (WGS) entry which is preliminary data.</text>
</comment>
<dbReference type="PANTHER" id="PTHR33481">
    <property type="entry name" value="REVERSE TRANSCRIPTASE"/>
    <property type="match status" value="1"/>
</dbReference>
<keyword evidence="2" id="KW-0496">Mitochondrion</keyword>
<accession>A0A8H4NUB7</accession>
<gene>
    <name evidence="4" type="ORF">FALBO_17158</name>
</gene>
<keyword evidence="5" id="KW-1185">Reference proteome</keyword>
<comment type="subcellular location">
    <subcellularLocation>
        <location evidence="1">Mitochondrion</location>
    </subcellularLocation>
</comment>
<name>A0A8H4NUB7_9HYPO</name>
<dbReference type="EMBL" id="JAADYS010003618">
    <property type="protein sequence ID" value="KAF4445653.1"/>
    <property type="molecule type" value="Genomic_DNA"/>
</dbReference>
<dbReference type="OrthoDB" id="4842715at2759"/>
<evidence type="ECO:0000259" key="3">
    <source>
        <dbReference type="PROSITE" id="PS50878"/>
    </source>
</evidence>
<protein>
    <submittedName>
        <fullName evidence="4">Zinc knuckle</fullName>
    </submittedName>
</protein>